<sequence>MKVSVALGVWSLLAALIWPCTESIYVTVSCSMDWVMILVSPCGHNSDLYIFADELHLGSGCPMTWIQTSAYDFIYPVHDRGIKTKVVSEDTLLFQTEMFFNPRIVHCESQKIPLECSASRKSVWLTPVSADNEIKLDPSPFIGDFETTSEELGLLSSSQMGSLLKEKWRLGVGIMNSVRKTVFLY</sequence>
<evidence type="ECO:0000256" key="1">
    <source>
        <dbReference type="ARBA" id="ARBA00004613"/>
    </source>
</evidence>
<gene>
    <name evidence="7" type="primary">OOSP2</name>
</gene>
<dbReference type="PANTHER" id="PTHR14380">
    <property type="entry name" value="PLACENTA-SPECIFIC PROTEIN 1"/>
    <property type="match status" value="1"/>
</dbReference>
<comment type="similarity">
    <text evidence="2">Belongs to the PLAC1 family.</text>
</comment>
<evidence type="ECO:0000313" key="6">
    <source>
        <dbReference type="Proteomes" id="UP000515131"/>
    </source>
</evidence>
<dbReference type="InterPro" id="IPR033222">
    <property type="entry name" value="PLAC1_fam"/>
</dbReference>
<dbReference type="AlphaFoldDB" id="A0A6P6H6Q5"/>
<proteinExistence type="inferred from homology"/>
<dbReference type="KEGG" id="pcoo:112851854"/>
<keyword evidence="6" id="KW-1185">Reference proteome</keyword>
<feature type="chain" id="PRO_5028190224" evidence="5">
    <location>
        <begin position="24"/>
        <end position="185"/>
    </location>
</feature>
<accession>A0A6P6H6Q5</accession>
<dbReference type="Gene3D" id="2.60.40.3210">
    <property type="entry name" value="Zona pellucida, ZP-N domain"/>
    <property type="match status" value="1"/>
</dbReference>
<evidence type="ECO:0000256" key="3">
    <source>
        <dbReference type="ARBA" id="ARBA00022525"/>
    </source>
</evidence>
<organism evidence="6 7">
    <name type="scientific">Puma concolor</name>
    <name type="common">Mountain lion</name>
    <name type="synonym">Felis concolor</name>
    <dbReference type="NCBI Taxonomy" id="9696"/>
    <lineage>
        <taxon>Eukaryota</taxon>
        <taxon>Metazoa</taxon>
        <taxon>Chordata</taxon>
        <taxon>Craniata</taxon>
        <taxon>Vertebrata</taxon>
        <taxon>Euteleostomi</taxon>
        <taxon>Mammalia</taxon>
        <taxon>Eutheria</taxon>
        <taxon>Laurasiatheria</taxon>
        <taxon>Carnivora</taxon>
        <taxon>Feliformia</taxon>
        <taxon>Felidae</taxon>
        <taxon>Felinae</taxon>
        <taxon>Puma</taxon>
    </lineage>
</organism>
<dbReference type="GO" id="GO:0005576">
    <property type="term" value="C:extracellular region"/>
    <property type="evidence" value="ECO:0007669"/>
    <property type="project" value="UniProtKB-SubCell"/>
</dbReference>
<keyword evidence="3" id="KW-0964">Secreted</keyword>
<feature type="signal peptide" evidence="5">
    <location>
        <begin position="1"/>
        <end position="23"/>
    </location>
</feature>
<evidence type="ECO:0000256" key="4">
    <source>
        <dbReference type="ARBA" id="ARBA00022729"/>
    </source>
</evidence>
<comment type="subcellular location">
    <subcellularLocation>
        <location evidence="1">Secreted</location>
    </subcellularLocation>
</comment>
<name>A0A6P6H6Q5_PUMCO</name>
<dbReference type="PANTHER" id="PTHR14380:SF7">
    <property type="entry name" value="OOCYTE-SECRETED PROTEIN 2"/>
    <property type="match status" value="1"/>
</dbReference>
<dbReference type="Proteomes" id="UP000515131">
    <property type="component" value="Unplaced"/>
</dbReference>
<dbReference type="RefSeq" id="XP_025771096.1">
    <property type="nucleotide sequence ID" value="XM_025915311.1"/>
</dbReference>
<evidence type="ECO:0000256" key="5">
    <source>
        <dbReference type="SAM" id="SignalP"/>
    </source>
</evidence>
<evidence type="ECO:0000256" key="2">
    <source>
        <dbReference type="ARBA" id="ARBA00010071"/>
    </source>
</evidence>
<dbReference type="CTD" id="219990"/>
<keyword evidence="4 5" id="KW-0732">Signal</keyword>
<dbReference type="GeneID" id="112851854"/>
<reference evidence="7" key="1">
    <citation type="submission" date="2025-08" db="UniProtKB">
        <authorList>
            <consortium name="RefSeq"/>
        </authorList>
    </citation>
    <scope>IDENTIFICATION</scope>
    <source>
        <tissue evidence="7">Blood</tissue>
    </source>
</reference>
<protein>
    <submittedName>
        <fullName evidence="7">Oocyte-secreted protein 2</fullName>
    </submittedName>
</protein>
<evidence type="ECO:0000313" key="7">
    <source>
        <dbReference type="RefSeq" id="XP_025771096.1"/>
    </source>
</evidence>